<evidence type="ECO:0000313" key="2">
    <source>
        <dbReference type="Proteomes" id="UP000267978"/>
    </source>
</evidence>
<dbReference type="Proteomes" id="UP000267978">
    <property type="component" value="Unassembled WGS sequence"/>
</dbReference>
<reference evidence="1 2" key="1">
    <citation type="submission" date="2018-08" db="EMBL/GenBank/DDBJ databases">
        <title>Recombination of ecologically and evolutionarily significant loci maintains genetic cohesion in the Pseudomonas syringae species complex.</title>
        <authorList>
            <person name="Dillon M."/>
            <person name="Thakur S."/>
            <person name="Almeida R.N.D."/>
            <person name="Weir B.S."/>
            <person name="Guttman D.S."/>
        </authorList>
    </citation>
    <scope>NUCLEOTIDE SEQUENCE [LARGE SCALE GENOMIC DNA]</scope>
    <source>
        <strain evidence="1 2">ICMP 3946</strain>
    </source>
</reference>
<dbReference type="EMBL" id="RBNO01000096">
    <property type="protein sequence ID" value="RML23329.1"/>
    <property type="molecule type" value="Genomic_DNA"/>
</dbReference>
<protein>
    <submittedName>
        <fullName evidence="1">Uncharacterized protein</fullName>
    </submittedName>
</protein>
<evidence type="ECO:0000313" key="1">
    <source>
        <dbReference type="EMBL" id="RML23329.1"/>
    </source>
</evidence>
<accession>A0AB74A0P6</accession>
<dbReference type="AlphaFoldDB" id="A0AB74A0P6"/>
<gene>
    <name evidence="1" type="ORF">ALQ98_04815</name>
</gene>
<organism evidence="1 2">
    <name type="scientific">Pseudomonas syringae pv. lapsa</name>
    <dbReference type="NCBI Taxonomy" id="199201"/>
    <lineage>
        <taxon>Bacteria</taxon>
        <taxon>Pseudomonadati</taxon>
        <taxon>Pseudomonadota</taxon>
        <taxon>Gammaproteobacteria</taxon>
        <taxon>Pseudomonadales</taxon>
        <taxon>Pseudomonadaceae</taxon>
        <taxon>Pseudomonas</taxon>
        <taxon>Pseudomonas syringae</taxon>
    </lineage>
</organism>
<comment type="caution">
    <text evidence="1">The sequence shown here is derived from an EMBL/GenBank/DDBJ whole genome shotgun (WGS) entry which is preliminary data.</text>
</comment>
<proteinExistence type="predicted"/>
<sequence>MSSAASRCPLLDTGCLELVDESGSSNDYGDQPTSRHKWIKARFALELIGLRDHFSCLSHKLVNLSLEFLKFQLVLLTRHPTSYQTLACISQAAFMKQGYASHLLCKRLKKLRHISFQRSNQGNRNACRRAQAKTHAPCIRFSATLKSTGL</sequence>
<name>A0AB74A0P6_PSESX</name>